<comment type="caution">
    <text evidence="1">The sequence shown here is derived from an EMBL/GenBank/DDBJ whole genome shotgun (WGS) entry which is preliminary data.</text>
</comment>
<name>A0ACA9M8H1_9GLOM</name>
<evidence type="ECO:0000313" key="2">
    <source>
        <dbReference type="Proteomes" id="UP000789525"/>
    </source>
</evidence>
<protein>
    <submittedName>
        <fullName evidence="1">4924_t:CDS:1</fullName>
    </submittedName>
</protein>
<sequence>MLSNSNESLNRVTRSRRNTFSYGDNSGSQPSQGQVIGTSSNELVPYSKEWTVILSDLGSNSTTRESSPSSSSFPTYNYISTTGISSSSGHDDPSTLSQSSFNQGYYERFFVEEKKLGRGFRGSVYLCKHVLDNVPLGEYAVKKVAVGDNHAWLARMLREVHLLEKLRHPNIVEYKHSWLEYHQLTNFGPKVPCLFILMERANGGNLEEYIDMQPQFSFQKEIGEMLSPLERKLRARRMRKADHKHEESPPTSTPPESTKRLLGVHEIYSLFINICEGLAHLHQHGIIHRDLKPSNLLLQYNDPNHRVGMLVYGFSMFHSSQCEMLDQLTDRDRTGATGTLEFMAPELLAVDDRGSYLKEYSPKSDMWSLGMVLYYLCYSRLPYRQVEDVDLLKYEILHFESVQFSEYGESVRAASSGHRVPLLLRNLITRLLSRNPRNRPSCEEILESIREVKLTFNESVNESLFTDQYQFEMSSMTDNEPRISSSLNSPSSSVEMGFEFSKLSEDTFNGHSKITRSASESEAPYSELMDEDEQLNDDKLRRRRIKDEIHEISGGETSQSNTYFNVEREIVVGQSSSVIK</sequence>
<feature type="non-terminal residue" evidence="1">
    <location>
        <position position="580"/>
    </location>
</feature>
<proteinExistence type="predicted"/>
<dbReference type="Proteomes" id="UP000789525">
    <property type="component" value="Unassembled WGS sequence"/>
</dbReference>
<reference evidence="1" key="1">
    <citation type="submission" date="2021-06" db="EMBL/GenBank/DDBJ databases">
        <authorList>
            <person name="Kallberg Y."/>
            <person name="Tangrot J."/>
            <person name="Rosling A."/>
        </authorList>
    </citation>
    <scope>NUCLEOTIDE SEQUENCE</scope>
    <source>
        <strain evidence="1">CL356</strain>
    </source>
</reference>
<organism evidence="1 2">
    <name type="scientific">Acaulospora colombiana</name>
    <dbReference type="NCBI Taxonomy" id="27376"/>
    <lineage>
        <taxon>Eukaryota</taxon>
        <taxon>Fungi</taxon>
        <taxon>Fungi incertae sedis</taxon>
        <taxon>Mucoromycota</taxon>
        <taxon>Glomeromycotina</taxon>
        <taxon>Glomeromycetes</taxon>
        <taxon>Diversisporales</taxon>
        <taxon>Acaulosporaceae</taxon>
        <taxon>Acaulospora</taxon>
    </lineage>
</organism>
<keyword evidence="2" id="KW-1185">Reference proteome</keyword>
<gene>
    <name evidence="1" type="ORF">ACOLOM_LOCUS5534</name>
</gene>
<dbReference type="EMBL" id="CAJVPT010010308">
    <property type="protein sequence ID" value="CAG8569133.1"/>
    <property type="molecule type" value="Genomic_DNA"/>
</dbReference>
<accession>A0ACA9M8H1</accession>
<evidence type="ECO:0000313" key="1">
    <source>
        <dbReference type="EMBL" id="CAG8569133.1"/>
    </source>
</evidence>